<organism evidence="1 2">
    <name type="scientific">Oedothorax gibbosus</name>
    <dbReference type="NCBI Taxonomy" id="931172"/>
    <lineage>
        <taxon>Eukaryota</taxon>
        <taxon>Metazoa</taxon>
        <taxon>Ecdysozoa</taxon>
        <taxon>Arthropoda</taxon>
        <taxon>Chelicerata</taxon>
        <taxon>Arachnida</taxon>
        <taxon>Araneae</taxon>
        <taxon>Araneomorphae</taxon>
        <taxon>Entelegynae</taxon>
        <taxon>Araneoidea</taxon>
        <taxon>Linyphiidae</taxon>
        <taxon>Erigoninae</taxon>
        <taxon>Oedothorax</taxon>
    </lineage>
</organism>
<dbReference type="PANTHER" id="PTHR46289">
    <property type="entry name" value="52 KDA REPRESSOR OF THE INHIBITOR OF THE PROTEIN KINASE-LIKE PROTEIN-RELATED"/>
    <property type="match status" value="1"/>
</dbReference>
<gene>
    <name evidence="1" type="ORF">JTE90_024714</name>
</gene>
<proteinExistence type="predicted"/>
<accession>A0AAV6UBV2</accession>
<name>A0AAV6UBV2_9ARAC</name>
<dbReference type="Proteomes" id="UP000827092">
    <property type="component" value="Unassembled WGS sequence"/>
</dbReference>
<evidence type="ECO:0000313" key="1">
    <source>
        <dbReference type="EMBL" id="KAG8180965.1"/>
    </source>
</evidence>
<evidence type="ECO:0000313" key="2">
    <source>
        <dbReference type="Proteomes" id="UP000827092"/>
    </source>
</evidence>
<protein>
    <submittedName>
        <fullName evidence="1">Uncharacterized protein</fullName>
    </submittedName>
</protein>
<comment type="caution">
    <text evidence="1">The sequence shown here is derived from an EMBL/GenBank/DDBJ whole genome shotgun (WGS) entry which is preliminary data.</text>
</comment>
<reference evidence="1 2" key="1">
    <citation type="journal article" date="2022" name="Nat. Ecol. Evol.">
        <title>A masculinizing supergene underlies an exaggerated male reproductive morph in a spider.</title>
        <authorList>
            <person name="Hendrickx F."/>
            <person name="De Corte Z."/>
            <person name="Sonet G."/>
            <person name="Van Belleghem S.M."/>
            <person name="Kostlbacher S."/>
            <person name="Vangestel C."/>
        </authorList>
    </citation>
    <scope>NUCLEOTIDE SEQUENCE [LARGE SCALE GENOMIC DNA]</scope>
    <source>
        <strain evidence="1">W744_W776</strain>
    </source>
</reference>
<dbReference type="EMBL" id="JAFNEN010000539">
    <property type="protein sequence ID" value="KAG8180965.1"/>
    <property type="molecule type" value="Genomic_DNA"/>
</dbReference>
<keyword evidence="2" id="KW-1185">Reference proteome</keyword>
<dbReference type="AlphaFoldDB" id="A0AAV6UBV2"/>
<dbReference type="PANTHER" id="PTHR46289:SF14">
    <property type="entry name" value="DUF4371 DOMAIN-CONTAINING PROTEIN"/>
    <property type="match status" value="1"/>
</dbReference>
<sequence>MTGEVVGQIVLRLLKKFGLPLNPCVGIGTDGCSMISEVRGAVSEIQKEAKNALKTPCYNLSVLCLSDILALSLPLSKLFQKPDLDLDAAAELICCLKTILSTRRENSEDYFTKIWAKAEELAEEEDAHLIPPRRCGRQKNRANYETEDANTYFRQAIYLQLNVHFRFHGG</sequence>
<dbReference type="InterPro" id="IPR052958">
    <property type="entry name" value="IFN-induced_PKR_regulator"/>
</dbReference>